<accession>A0A9W9R990</accession>
<evidence type="ECO:0000313" key="1">
    <source>
        <dbReference type="EMBL" id="KAJ5354544.1"/>
    </source>
</evidence>
<dbReference type="AlphaFoldDB" id="A0A9W9R990"/>
<dbReference type="Proteomes" id="UP001148299">
    <property type="component" value="Unassembled WGS sequence"/>
</dbReference>
<gene>
    <name evidence="1" type="ORF">N7541_005588</name>
</gene>
<reference evidence="1" key="1">
    <citation type="submission" date="2022-12" db="EMBL/GenBank/DDBJ databases">
        <authorList>
            <person name="Petersen C."/>
        </authorList>
    </citation>
    <scope>NUCLEOTIDE SEQUENCE</scope>
    <source>
        <strain evidence="1">IBT 35675</strain>
    </source>
</reference>
<dbReference type="EMBL" id="JAPZBR010000004">
    <property type="protein sequence ID" value="KAJ5354544.1"/>
    <property type="molecule type" value="Genomic_DNA"/>
</dbReference>
<protein>
    <submittedName>
        <fullName evidence="1">Uncharacterized protein</fullName>
    </submittedName>
</protein>
<comment type="caution">
    <text evidence="1">The sequence shown here is derived from an EMBL/GenBank/DDBJ whole genome shotgun (WGS) entry which is preliminary data.</text>
</comment>
<reference evidence="1" key="2">
    <citation type="journal article" date="2023" name="IMA Fungus">
        <title>Comparative genomic study of the Penicillium genus elucidates a diverse pangenome and 15 lateral gene transfer events.</title>
        <authorList>
            <person name="Petersen C."/>
            <person name="Sorensen T."/>
            <person name="Nielsen M.R."/>
            <person name="Sondergaard T.E."/>
            <person name="Sorensen J.L."/>
            <person name="Fitzpatrick D.A."/>
            <person name="Frisvad J.C."/>
            <person name="Nielsen K.L."/>
        </authorList>
    </citation>
    <scope>NUCLEOTIDE SEQUENCE</scope>
    <source>
        <strain evidence="1">IBT 35675</strain>
    </source>
</reference>
<keyword evidence="2" id="KW-1185">Reference proteome</keyword>
<evidence type="ECO:0000313" key="2">
    <source>
        <dbReference type="Proteomes" id="UP001148299"/>
    </source>
</evidence>
<name>A0A9W9R990_PENBR</name>
<sequence length="221" mass="23585">MAAFEKTIGPCVIKGSADKKTGRITAEFGVNLPGVGYQSIHPFAGSLHDGIGEDITVLGAHGKFFVKSEGNSVIAQLNLPTGGHEIKLLEWESHVAGDCSVYQVSCYIFGSLKPLAGQLLFGANQGTQTVFRFRDSDSMPHIAIECPRLVHSGGVPVVDVNITFTNLEKLITGGLVEGSVKKRRISITLYNVETNAKIEGALGEGVKLIETDFDGSYSQGF</sequence>
<organism evidence="1 2">
    <name type="scientific">Penicillium brevicompactum</name>
    <dbReference type="NCBI Taxonomy" id="5074"/>
    <lineage>
        <taxon>Eukaryota</taxon>
        <taxon>Fungi</taxon>
        <taxon>Dikarya</taxon>
        <taxon>Ascomycota</taxon>
        <taxon>Pezizomycotina</taxon>
        <taxon>Eurotiomycetes</taxon>
        <taxon>Eurotiomycetidae</taxon>
        <taxon>Eurotiales</taxon>
        <taxon>Aspergillaceae</taxon>
        <taxon>Penicillium</taxon>
    </lineage>
</organism>
<proteinExistence type="predicted"/>